<dbReference type="GO" id="GO:0009736">
    <property type="term" value="P:cytokinin-activated signaling pathway"/>
    <property type="evidence" value="ECO:0007669"/>
    <property type="project" value="InterPro"/>
</dbReference>
<comment type="caution">
    <text evidence="2">Lacks conserved residue(s) required for the propagation of feature annotation.</text>
</comment>
<dbReference type="SMART" id="SM00448">
    <property type="entry name" value="REC"/>
    <property type="match status" value="1"/>
</dbReference>
<protein>
    <recommendedName>
        <fullName evidence="4">Response regulatory domain-containing protein</fullName>
    </recommendedName>
</protein>
<dbReference type="EMBL" id="AGSI01000003">
    <property type="protein sequence ID" value="EIE26148.1"/>
    <property type="molecule type" value="Genomic_DNA"/>
</dbReference>
<dbReference type="Pfam" id="PF00072">
    <property type="entry name" value="Response_reg"/>
    <property type="match status" value="1"/>
</dbReference>
<feature type="domain" description="Response regulatory" evidence="4">
    <location>
        <begin position="22"/>
        <end position="138"/>
    </location>
</feature>
<dbReference type="InterPro" id="IPR001789">
    <property type="entry name" value="Sig_transdc_resp-reg_receiver"/>
</dbReference>
<dbReference type="GO" id="GO:0000160">
    <property type="term" value="P:phosphorelay signal transduction system"/>
    <property type="evidence" value="ECO:0007669"/>
    <property type="project" value="UniProtKB-KW"/>
</dbReference>
<dbReference type="SUPFAM" id="SSF52172">
    <property type="entry name" value="CheY-like"/>
    <property type="match status" value="1"/>
</dbReference>
<feature type="region of interest" description="Disordered" evidence="3">
    <location>
        <begin position="215"/>
        <end position="237"/>
    </location>
</feature>
<feature type="compositionally biased region" description="Low complexity" evidence="3">
    <location>
        <begin position="167"/>
        <end position="180"/>
    </location>
</feature>
<dbReference type="PANTHER" id="PTHR43874:SF7">
    <property type="entry name" value="TWO-COMPONENT RESPONSE REGULATOR ARR10"/>
    <property type="match status" value="1"/>
</dbReference>
<dbReference type="Gene3D" id="3.40.50.2300">
    <property type="match status" value="1"/>
</dbReference>
<dbReference type="InterPro" id="IPR011006">
    <property type="entry name" value="CheY-like_superfamily"/>
</dbReference>
<dbReference type="InterPro" id="IPR045279">
    <property type="entry name" value="ARR-like"/>
</dbReference>
<dbReference type="PROSITE" id="PS50110">
    <property type="entry name" value="RESPONSE_REGULATORY"/>
    <property type="match status" value="1"/>
</dbReference>
<dbReference type="KEGG" id="csl:COCSUDRAFT_61138"/>
<accession>I0Z679</accession>
<comment type="caution">
    <text evidence="5">The sequence shown here is derived from an EMBL/GenBank/DDBJ whole genome shotgun (WGS) entry which is preliminary data.</text>
</comment>
<evidence type="ECO:0000256" key="3">
    <source>
        <dbReference type="SAM" id="MobiDB-lite"/>
    </source>
</evidence>
<dbReference type="OrthoDB" id="60033at2759"/>
<evidence type="ECO:0000259" key="4">
    <source>
        <dbReference type="PROSITE" id="PS50110"/>
    </source>
</evidence>
<keyword evidence="6" id="KW-1185">Reference proteome</keyword>
<dbReference type="PANTHER" id="PTHR43874">
    <property type="entry name" value="TWO-COMPONENT RESPONSE REGULATOR"/>
    <property type="match status" value="1"/>
</dbReference>
<reference evidence="5 6" key="1">
    <citation type="journal article" date="2012" name="Genome Biol.">
        <title>The genome of the polar eukaryotic microalga coccomyxa subellipsoidea reveals traits of cold adaptation.</title>
        <authorList>
            <person name="Blanc G."/>
            <person name="Agarkova I."/>
            <person name="Grimwood J."/>
            <person name="Kuo A."/>
            <person name="Brueggeman A."/>
            <person name="Dunigan D."/>
            <person name="Gurnon J."/>
            <person name="Ladunga I."/>
            <person name="Lindquist E."/>
            <person name="Lucas S."/>
            <person name="Pangilinan J."/>
            <person name="Proschold T."/>
            <person name="Salamov A."/>
            <person name="Schmutz J."/>
            <person name="Weeks D."/>
            <person name="Yamada T."/>
            <person name="Claverie J.M."/>
            <person name="Grigoriev I."/>
            <person name="Van Etten J."/>
            <person name="Lomsadze A."/>
            <person name="Borodovsky M."/>
        </authorList>
    </citation>
    <scope>NUCLEOTIDE SEQUENCE [LARGE SCALE GENOMIC DNA]</scope>
    <source>
        <strain evidence="5 6">C-169</strain>
    </source>
</reference>
<keyword evidence="1" id="KW-0902">Two-component regulatory system</keyword>
<organism evidence="5 6">
    <name type="scientific">Coccomyxa subellipsoidea (strain C-169)</name>
    <name type="common">Green microalga</name>
    <dbReference type="NCBI Taxonomy" id="574566"/>
    <lineage>
        <taxon>Eukaryota</taxon>
        <taxon>Viridiplantae</taxon>
        <taxon>Chlorophyta</taxon>
        <taxon>core chlorophytes</taxon>
        <taxon>Trebouxiophyceae</taxon>
        <taxon>Trebouxiophyceae incertae sedis</taxon>
        <taxon>Coccomyxaceae</taxon>
        <taxon>Coccomyxa</taxon>
        <taxon>Coccomyxa subellipsoidea</taxon>
    </lineage>
</organism>
<sequence length="444" mass="45991">MAAGLKRIPSFSGRPGFPNGLQVLVVDGDTSSSQCLRQKLEELAYEVSCCSSGSDASALLRKEDSSYDILLVEAKALAKDATDGGSLRDSAAHLPLVLMSEKSSSTDAVWRGIELGAADVLEKPLSSLKLRNIWQHVVRKMMSSSQDSSREAVPCKMEPKSKGKGVSAPSSPRTPSPAASLLTISSGTMTEKSCKGGGDEASFSGVGDVKMSCSAEAPEPCDSRATAESPASTQTKVTFPGCLNSGGTALAASKNCSRKRKAKAPDTPASVASRPPLAIRPPAWASPFGPPHQGNTHVVGMAPPQCYMQGVDPTNGCVWGTPAGGVSQAPAYMPGWGFSPQPMLSGSFLQHPSTSDLHKCPSVGASSLASSLDSSLTLCGFGADLPDDDLLLEDVLLPDEDLLDLAPDEPATMKAPEQPPIGLKLKKSASLIDLINAQLSAATA</sequence>
<proteinExistence type="predicted"/>
<evidence type="ECO:0000313" key="5">
    <source>
        <dbReference type="EMBL" id="EIE26148.1"/>
    </source>
</evidence>
<dbReference type="RefSeq" id="XP_005650692.1">
    <property type="nucleotide sequence ID" value="XM_005650635.1"/>
</dbReference>
<evidence type="ECO:0000313" key="6">
    <source>
        <dbReference type="Proteomes" id="UP000007264"/>
    </source>
</evidence>
<feature type="region of interest" description="Disordered" evidence="3">
    <location>
        <begin position="253"/>
        <end position="277"/>
    </location>
</feature>
<name>I0Z679_COCSC</name>
<dbReference type="eggNOG" id="KOG1601">
    <property type="taxonomic scope" value="Eukaryota"/>
</dbReference>
<dbReference type="STRING" id="574566.I0Z679"/>
<feature type="region of interest" description="Disordered" evidence="3">
    <location>
        <begin position="143"/>
        <end position="181"/>
    </location>
</feature>
<dbReference type="GeneID" id="17044152"/>
<evidence type="ECO:0000256" key="2">
    <source>
        <dbReference type="PROSITE-ProRule" id="PRU00169"/>
    </source>
</evidence>
<gene>
    <name evidence="5" type="ORF">COCSUDRAFT_61138</name>
</gene>
<dbReference type="Proteomes" id="UP000007264">
    <property type="component" value="Unassembled WGS sequence"/>
</dbReference>
<evidence type="ECO:0000256" key="1">
    <source>
        <dbReference type="ARBA" id="ARBA00023012"/>
    </source>
</evidence>
<dbReference type="AlphaFoldDB" id="I0Z679"/>